<proteinExistence type="predicted"/>
<dbReference type="SUPFAM" id="SSF88713">
    <property type="entry name" value="Glycoside hydrolase/deacetylase"/>
    <property type="match status" value="1"/>
</dbReference>
<dbReference type="Proteomes" id="UP001267710">
    <property type="component" value="Unassembled WGS sequence"/>
</dbReference>
<dbReference type="PANTHER" id="PTHR10587">
    <property type="entry name" value="GLYCOSYL TRANSFERASE-RELATED"/>
    <property type="match status" value="1"/>
</dbReference>
<keyword evidence="4" id="KW-1185">Reference proteome</keyword>
<dbReference type="InterPro" id="IPR011330">
    <property type="entry name" value="Glyco_hydro/deAcase_b/a-brl"/>
</dbReference>
<comment type="caution">
    <text evidence="3">The sequence shown here is derived from an EMBL/GenBank/DDBJ whole genome shotgun (WGS) entry which is preliminary data.</text>
</comment>
<dbReference type="InterPro" id="IPR002509">
    <property type="entry name" value="NODB_dom"/>
</dbReference>
<evidence type="ECO:0000313" key="3">
    <source>
        <dbReference type="EMBL" id="MDR6214792.1"/>
    </source>
</evidence>
<accession>A0ABU1IC40</accession>
<feature type="signal peptide" evidence="1">
    <location>
        <begin position="1"/>
        <end position="26"/>
    </location>
</feature>
<dbReference type="PROSITE" id="PS51677">
    <property type="entry name" value="NODB"/>
    <property type="match status" value="1"/>
</dbReference>
<feature type="domain" description="NodB homology" evidence="2">
    <location>
        <begin position="32"/>
        <end position="252"/>
    </location>
</feature>
<feature type="chain" id="PRO_5045763341" evidence="1">
    <location>
        <begin position="27"/>
        <end position="269"/>
    </location>
</feature>
<gene>
    <name evidence="3" type="ORF">QE399_002481</name>
</gene>
<reference evidence="3 4" key="1">
    <citation type="submission" date="2023-08" db="EMBL/GenBank/DDBJ databases">
        <title>Functional and genomic diversity of the sorghum phyllosphere microbiome.</title>
        <authorList>
            <person name="Shade A."/>
        </authorList>
    </citation>
    <scope>NUCLEOTIDE SEQUENCE [LARGE SCALE GENOMIC DNA]</scope>
    <source>
        <strain evidence="3 4">SORGH_AS_0335</strain>
    </source>
</reference>
<dbReference type="Pfam" id="PF01522">
    <property type="entry name" value="Polysacc_deac_1"/>
    <property type="match status" value="1"/>
</dbReference>
<name>A0ABU1IC40_9BURK</name>
<protein>
    <submittedName>
        <fullName evidence="3">Peptidoglycan/xylan/chitin deacetylase (PgdA/CDA1 family)</fullName>
    </submittedName>
</protein>
<evidence type="ECO:0000256" key="1">
    <source>
        <dbReference type="SAM" id="SignalP"/>
    </source>
</evidence>
<sequence length="269" mass="29593">MGIVRRAGRWFALFCVLGVVPMVAWAQAECHKPVYLTFDTGHMEIAPLVAEVLSRHKVRVTFFAANEATKTGDGSLGDHWASWWKARTAEGHEFASHTMDHVYWRADVGTPKAPAFRVRPSAGPQAGREFVLTAKQYCEEIQRAATRLGALTGRPVLPLFRAPGGKTSTELLAAAKACGYSHVGWSPAGFLGDELPSERVSNATLLERSLRTIRSGDILLAHLGIWSRKDPWAPAVLEPLIVGLKEQGFCFRTLREHPDYQAALRAAKP</sequence>
<keyword evidence="1" id="KW-0732">Signal</keyword>
<dbReference type="RefSeq" id="WP_405043615.1">
    <property type="nucleotide sequence ID" value="NZ_JAVIZX010000001.1"/>
</dbReference>
<dbReference type="EMBL" id="JAVIZX010000001">
    <property type="protein sequence ID" value="MDR6214792.1"/>
    <property type="molecule type" value="Genomic_DNA"/>
</dbReference>
<dbReference type="InterPro" id="IPR050248">
    <property type="entry name" value="Polysacc_deacetylase_ArnD"/>
</dbReference>
<organism evidence="3 4">
    <name type="scientific">Paracidovorax wautersii</name>
    <dbReference type="NCBI Taxonomy" id="1177982"/>
    <lineage>
        <taxon>Bacteria</taxon>
        <taxon>Pseudomonadati</taxon>
        <taxon>Pseudomonadota</taxon>
        <taxon>Betaproteobacteria</taxon>
        <taxon>Burkholderiales</taxon>
        <taxon>Comamonadaceae</taxon>
        <taxon>Paracidovorax</taxon>
    </lineage>
</organism>
<dbReference type="CDD" id="cd10917">
    <property type="entry name" value="CE4_NodB_like_6s_7s"/>
    <property type="match status" value="1"/>
</dbReference>
<evidence type="ECO:0000313" key="4">
    <source>
        <dbReference type="Proteomes" id="UP001267710"/>
    </source>
</evidence>
<evidence type="ECO:0000259" key="2">
    <source>
        <dbReference type="PROSITE" id="PS51677"/>
    </source>
</evidence>
<dbReference type="Gene3D" id="3.20.20.370">
    <property type="entry name" value="Glycoside hydrolase/deacetylase"/>
    <property type="match status" value="1"/>
</dbReference>